<reference evidence="4" key="1">
    <citation type="journal article" date="2019" name="Gigascience">
        <title>De novo genome assembly of the endangered Acer yangbiense, a plant species with extremely small populations endemic to Yunnan Province, China.</title>
        <authorList>
            <person name="Yang J."/>
            <person name="Wariss H.M."/>
            <person name="Tao L."/>
            <person name="Zhang R."/>
            <person name="Yun Q."/>
            <person name="Hollingsworth P."/>
            <person name="Dao Z."/>
            <person name="Luo G."/>
            <person name="Guo H."/>
            <person name="Ma Y."/>
            <person name="Sun W."/>
        </authorList>
    </citation>
    <scope>NUCLEOTIDE SEQUENCE [LARGE SCALE GENOMIC DNA]</scope>
    <source>
        <strain evidence="4">cv. Malutang</strain>
    </source>
</reference>
<dbReference type="GO" id="GO:0016298">
    <property type="term" value="F:lipase activity"/>
    <property type="evidence" value="ECO:0007669"/>
    <property type="project" value="TreeGrafter"/>
</dbReference>
<keyword evidence="2" id="KW-0732">Signal</keyword>
<protein>
    <submittedName>
        <fullName evidence="3">Uncharacterized protein</fullName>
    </submittedName>
</protein>
<evidence type="ECO:0000313" key="3">
    <source>
        <dbReference type="EMBL" id="TXG68215.1"/>
    </source>
</evidence>
<keyword evidence="4" id="KW-1185">Reference proteome</keyword>
<dbReference type="InterPro" id="IPR036514">
    <property type="entry name" value="SGNH_hydro_sf"/>
</dbReference>
<proteinExistence type="inferred from homology"/>
<organism evidence="3 4">
    <name type="scientific">Acer yangbiense</name>
    <dbReference type="NCBI Taxonomy" id="1000413"/>
    <lineage>
        <taxon>Eukaryota</taxon>
        <taxon>Viridiplantae</taxon>
        <taxon>Streptophyta</taxon>
        <taxon>Embryophyta</taxon>
        <taxon>Tracheophyta</taxon>
        <taxon>Spermatophyta</taxon>
        <taxon>Magnoliopsida</taxon>
        <taxon>eudicotyledons</taxon>
        <taxon>Gunneridae</taxon>
        <taxon>Pentapetalae</taxon>
        <taxon>rosids</taxon>
        <taxon>malvids</taxon>
        <taxon>Sapindales</taxon>
        <taxon>Sapindaceae</taxon>
        <taxon>Hippocastanoideae</taxon>
        <taxon>Acereae</taxon>
        <taxon>Acer</taxon>
    </lineage>
</organism>
<accession>A0A5C7IGP2</accession>
<comment type="similarity">
    <text evidence="1">Belongs to the 'GDSL' lipolytic enzyme family.</text>
</comment>
<dbReference type="PANTHER" id="PTHR45966">
    <property type="entry name" value="GDSL-LIKE LIPASE/ACYLHYDROLASE"/>
    <property type="match status" value="1"/>
</dbReference>
<dbReference type="AlphaFoldDB" id="A0A5C7IGP2"/>
<dbReference type="EMBL" id="VAHF01000002">
    <property type="protein sequence ID" value="TXG68215.1"/>
    <property type="molecule type" value="Genomic_DNA"/>
</dbReference>
<dbReference type="Proteomes" id="UP000323000">
    <property type="component" value="Chromosome 2"/>
</dbReference>
<comment type="caution">
    <text evidence="3">The sequence shown here is derived from an EMBL/GenBank/DDBJ whole genome shotgun (WGS) entry which is preliminary data.</text>
</comment>
<dbReference type="InterPro" id="IPR044552">
    <property type="entry name" value="GLIP1-5/GLL25"/>
</dbReference>
<dbReference type="PANTHER" id="PTHR45966:SF12">
    <property type="entry name" value="GDSL ESTERASE_LIPASE 1-LIKE ISOFORM X2"/>
    <property type="match status" value="1"/>
</dbReference>
<dbReference type="Gene3D" id="3.40.50.1110">
    <property type="entry name" value="SGNH hydrolase"/>
    <property type="match status" value="1"/>
</dbReference>
<evidence type="ECO:0000256" key="1">
    <source>
        <dbReference type="ARBA" id="ARBA00008668"/>
    </source>
</evidence>
<gene>
    <name evidence="3" type="ORF">EZV62_003150</name>
</gene>
<evidence type="ECO:0000313" key="4">
    <source>
        <dbReference type="Proteomes" id="UP000323000"/>
    </source>
</evidence>
<dbReference type="Pfam" id="PF00657">
    <property type="entry name" value="Lipase_GDSL"/>
    <property type="match status" value="1"/>
</dbReference>
<dbReference type="OrthoDB" id="1600564at2759"/>
<evidence type="ECO:0000256" key="2">
    <source>
        <dbReference type="ARBA" id="ARBA00022729"/>
    </source>
</evidence>
<name>A0A5C7IGP2_9ROSI</name>
<dbReference type="InterPro" id="IPR001087">
    <property type="entry name" value="GDSL"/>
</dbReference>
<sequence>MIPGRLVTIAIFVLGDSVYDPGNNDYLDIGIDGKANFPPYGETFFCFPTGRFCDGRQIPDFAGYPLKMYLAMYANLPIWEVIISPMELALQLNIRIQLGYLKEVANLLKEELGDTEAKNILENAIYLSSFGGVDYMAFINNTYIDFTQSKMEEYVKMVLGNLTEVTKEIDEMGGRKFAFQNVGPLGCQPELKQQYNLSDKACVEELQTIASQHNNALSNVTRELESQLSGFNYLSFDFFNALNDMTSHLEKYGFKVSDIASCGTGSRRGSDCGRSGESNVTWPLNMKQLYELESSADHEYVSDDGALFKDE</sequence>